<accession>A0A951Q6K5</accession>
<evidence type="ECO:0000313" key="3">
    <source>
        <dbReference type="Proteomes" id="UP000757435"/>
    </source>
</evidence>
<dbReference type="Proteomes" id="UP000757435">
    <property type="component" value="Unassembled WGS sequence"/>
</dbReference>
<comment type="caution">
    <text evidence="2">The sequence shown here is derived from an EMBL/GenBank/DDBJ whole genome shotgun (WGS) entry which is preliminary data.</text>
</comment>
<dbReference type="EMBL" id="JAHHHD010000002">
    <property type="protein sequence ID" value="MBW4657552.1"/>
    <property type="molecule type" value="Genomic_DNA"/>
</dbReference>
<keyword evidence="1" id="KW-0812">Transmembrane</keyword>
<reference evidence="2" key="2">
    <citation type="journal article" date="2022" name="Microbiol. Resour. Announc.">
        <title>Metagenome Sequencing to Explore Phylogenomics of Terrestrial Cyanobacteria.</title>
        <authorList>
            <person name="Ward R.D."/>
            <person name="Stajich J.E."/>
            <person name="Johansen J.R."/>
            <person name="Huntemann M."/>
            <person name="Clum A."/>
            <person name="Foster B."/>
            <person name="Foster B."/>
            <person name="Roux S."/>
            <person name="Palaniappan K."/>
            <person name="Varghese N."/>
            <person name="Mukherjee S."/>
            <person name="Reddy T.B.K."/>
            <person name="Daum C."/>
            <person name="Copeland A."/>
            <person name="Chen I.A."/>
            <person name="Ivanova N.N."/>
            <person name="Kyrpides N.C."/>
            <person name="Shapiro N."/>
            <person name="Eloe-Fadrosh E.A."/>
            <person name="Pietrasiak N."/>
        </authorList>
    </citation>
    <scope>NUCLEOTIDE SEQUENCE</scope>
    <source>
        <strain evidence="2">UHER 2000/2452</strain>
    </source>
</reference>
<evidence type="ECO:0000313" key="2">
    <source>
        <dbReference type="EMBL" id="MBW4657552.1"/>
    </source>
</evidence>
<keyword evidence="1" id="KW-1133">Transmembrane helix</keyword>
<keyword evidence="1" id="KW-0472">Membrane</keyword>
<dbReference type="AlphaFoldDB" id="A0A951Q6K5"/>
<feature type="transmembrane region" description="Helical" evidence="1">
    <location>
        <begin position="39"/>
        <end position="58"/>
    </location>
</feature>
<gene>
    <name evidence="2" type="ORF">KME15_02665</name>
</gene>
<evidence type="ECO:0000256" key="1">
    <source>
        <dbReference type="SAM" id="Phobius"/>
    </source>
</evidence>
<proteinExistence type="predicted"/>
<name>A0A951Q6K5_9CYAN</name>
<sequence length="60" mass="6910">MGTRNRPIADAAAKREIEQFRQEMDHKLEHAIDHHEFKMVYIGIATLIAFAAAIYAAWKL</sequence>
<reference evidence="2" key="1">
    <citation type="submission" date="2021-05" db="EMBL/GenBank/DDBJ databases">
        <authorList>
            <person name="Pietrasiak N."/>
            <person name="Ward R."/>
            <person name="Stajich J.E."/>
            <person name="Kurbessoian T."/>
        </authorList>
    </citation>
    <scope>NUCLEOTIDE SEQUENCE</scope>
    <source>
        <strain evidence="2">UHER 2000/2452</strain>
    </source>
</reference>
<protein>
    <submittedName>
        <fullName evidence="2">Uncharacterized protein</fullName>
    </submittedName>
</protein>
<organism evidence="2 3">
    <name type="scientific">Drouetiella hepatica Uher 2000/2452</name>
    <dbReference type="NCBI Taxonomy" id="904376"/>
    <lineage>
        <taxon>Bacteria</taxon>
        <taxon>Bacillati</taxon>
        <taxon>Cyanobacteriota</taxon>
        <taxon>Cyanophyceae</taxon>
        <taxon>Oculatellales</taxon>
        <taxon>Oculatellaceae</taxon>
        <taxon>Drouetiella</taxon>
    </lineage>
</organism>